<dbReference type="Gramene" id="mRNA:HanXRQr2_Chr07g0296491">
    <property type="protein sequence ID" value="mRNA:HanXRQr2_Chr07g0296491"/>
    <property type="gene ID" value="HanXRQr2_Chr07g0296491"/>
</dbReference>
<dbReference type="Proteomes" id="UP000215914">
    <property type="component" value="Unassembled WGS sequence"/>
</dbReference>
<sequence>MKSDLACERECIRGEDYRLVKLKIINFNQVVVVERRGPDATRLCNIDHAHR</sequence>
<proteinExistence type="predicted"/>
<organism evidence="1 2">
    <name type="scientific">Helianthus annuus</name>
    <name type="common">Common sunflower</name>
    <dbReference type="NCBI Taxonomy" id="4232"/>
    <lineage>
        <taxon>Eukaryota</taxon>
        <taxon>Viridiplantae</taxon>
        <taxon>Streptophyta</taxon>
        <taxon>Embryophyta</taxon>
        <taxon>Tracheophyta</taxon>
        <taxon>Spermatophyta</taxon>
        <taxon>Magnoliopsida</taxon>
        <taxon>eudicotyledons</taxon>
        <taxon>Gunneridae</taxon>
        <taxon>Pentapetalae</taxon>
        <taxon>asterids</taxon>
        <taxon>campanulids</taxon>
        <taxon>Asterales</taxon>
        <taxon>Asteraceae</taxon>
        <taxon>Asteroideae</taxon>
        <taxon>Heliantheae alliance</taxon>
        <taxon>Heliantheae</taxon>
        <taxon>Helianthus</taxon>
    </lineage>
</organism>
<keyword evidence="2" id="KW-1185">Reference proteome</keyword>
<reference evidence="1" key="1">
    <citation type="journal article" date="2017" name="Nature">
        <title>The sunflower genome provides insights into oil metabolism, flowering and Asterid evolution.</title>
        <authorList>
            <person name="Badouin H."/>
            <person name="Gouzy J."/>
            <person name="Grassa C.J."/>
            <person name="Murat F."/>
            <person name="Staton S.E."/>
            <person name="Cottret L."/>
            <person name="Lelandais-Briere C."/>
            <person name="Owens G.L."/>
            <person name="Carrere S."/>
            <person name="Mayjonade B."/>
            <person name="Legrand L."/>
            <person name="Gill N."/>
            <person name="Kane N.C."/>
            <person name="Bowers J.E."/>
            <person name="Hubner S."/>
            <person name="Bellec A."/>
            <person name="Berard A."/>
            <person name="Berges H."/>
            <person name="Blanchet N."/>
            <person name="Boniface M.C."/>
            <person name="Brunel D."/>
            <person name="Catrice O."/>
            <person name="Chaidir N."/>
            <person name="Claudel C."/>
            <person name="Donnadieu C."/>
            <person name="Faraut T."/>
            <person name="Fievet G."/>
            <person name="Helmstetter N."/>
            <person name="King M."/>
            <person name="Knapp S.J."/>
            <person name="Lai Z."/>
            <person name="Le Paslier M.C."/>
            <person name="Lippi Y."/>
            <person name="Lorenzon L."/>
            <person name="Mandel J.R."/>
            <person name="Marage G."/>
            <person name="Marchand G."/>
            <person name="Marquand E."/>
            <person name="Bret-Mestries E."/>
            <person name="Morien E."/>
            <person name="Nambeesan S."/>
            <person name="Nguyen T."/>
            <person name="Pegot-Espagnet P."/>
            <person name="Pouilly N."/>
            <person name="Raftis F."/>
            <person name="Sallet E."/>
            <person name="Schiex T."/>
            <person name="Thomas J."/>
            <person name="Vandecasteele C."/>
            <person name="Vares D."/>
            <person name="Vear F."/>
            <person name="Vautrin S."/>
            <person name="Crespi M."/>
            <person name="Mangin B."/>
            <person name="Burke J.M."/>
            <person name="Salse J."/>
            <person name="Munos S."/>
            <person name="Vincourt P."/>
            <person name="Rieseberg L.H."/>
            <person name="Langlade N.B."/>
        </authorList>
    </citation>
    <scope>NUCLEOTIDE SEQUENCE</scope>
    <source>
        <tissue evidence="1">Leaves</tissue>
    </source>
</reference>
<dbReference type="PANTHER" id="PTHR37738:SF1">
    <property type="entry name" value="OS03G0257000 PROTEIN"/>
    <property type="match status" value="1"/>
</dbReference>
<evidence type="ECO:0000313" key="2">
    <source>
        <dbReference type="Proteomes" id="UP000215914"/>
    </source>
</evidence>
<dbReference type="AlphaFoldDB" id="A0A9K3NFW7"/>
<dbReference type="PANTHER" id="PTHR37738">
    <property type="entry name" value="OS03G0209700 PROTEIN"/>
    <property type="match status" value="1"/>
</dbReference>
<dbReference type="EMBL" id="MNCJ02000322">
    <property type="protein sequence ID" value="KAF5798741.1"/>
    <property type="molecule type" value="Genomic_DNA"/>
</dbReference>
<evidence type="ECO:0000313" key="1">
    <source>
        <dbReference type="EMBL" id="KAF5798741.1"/>
    </source>
</evidence>
<accession>A0A9K3NFW7</accession>
<protein>
    <submittedName>
        <fullName evidence="1">Uncharacterized protein</fullName>
    </submittedName>
</protein>
<comment type="caution">
    <text evidence="1">The sequence shown here is derived from an EMBL/GenBank/DDBJ whole genome shotgun (WGS) entry which is preliminary data.</text>
</comment>
<name>A0A9K3NFW7_HELAN</name>
<gene>
    <name evidence="1" type="ORF">HanXRQr2_Chr07g0296491</name>
</gene>
<reference evidence="1" key="2">
    <citation type="submission" date="2020-06" db="EMBL/GenBank/DDBJ databases">
        <title>Helianthus annuus Genome sequencing and assembly Release 2.</title>
        <authorList>
            <person name="Gouzy J."/>
            <person name="Langlade N."/>
            <person name="Munos S."/>
        </authorList>
    </citation>
    <scope>NUCLEOTIDE SEQUENCE</scope>
    <source>
        <tissue evidence="1">Leaves</tissue>
    </source>
</reference>